<feature type="transmembrane region" description="Helical" evidence="1">
    <location>
        <begin position="44"/>
        <end position="62"/>
    </location>
</feature>
<reference evidence="2 3" key="1">
    <citation type="journal article" date="2012" name="Science">
        <title>Ecological populations of bacteria act as socially cohesive units of antibiotic production and resistance.</title>
        <authorList>
            <person name="Cordero O.X."/>
            <person name="Wildschutte H."/>
            <person name="Kirkup B."/>
            <person name="Proehl S."/>
            <person name="Ngo L."/>
            <person name="Hussain F."/>
            <person name="Le Roux F."/>
            <person name="Mincer T."/>
            <person name="Polz M.F."/>
        </authorList>
    </citation>
    <scope>NUCLEOTIDE SEQUENCE [LARGE SCALE GENOMIC DNA]</scope>
    <source>
        <strain evidence="2 3">FF-238</strain>
    </source>
</reference>
<dbReference type="Proteomes" id="UP000094165">
    <property type="component" value="Unassembled WGS sequence"/>
</dbReference>
<keyword evidence="3" id="KW-1185">Reference proteome</keyword>
<proteinExistence type="predicted"/>
<evidence type="ECO:0000313" key="3">
    <source>
        <dbReference type="Proteomes" id="UP000094165"/>
    </source>
</evidence>
<sequence>MSSMAISNYLGLFILLMFTHPFMLVILNMLIWDKATRARYSSRFNIVCAILAACLMIMHMQTEVVYGKELLDRWYSMNPNG</sequence>
<gene>
    <name evidence="2" type="ORF">A130_00055</name>
</gene>
<feature type="transmembrane region" description="Helical" evidence="1">
    <location>
        <begin position="6"/>
        <end position="32"/>
    </location>
</feature>
<keyword evidence="1" id="KW-0812">Transmembrane</keyword>
<comment type="caution">
    <text evidence="2">The sequence shown here is derived from an EMBL/GenBank/DDBJ whole genome shotgun (WGS) entry which is preliminary data.</text>
</comment>
<keyword evidence="1" id="KW-0472">Membrane</keyword>
<organism evidence="2 3">
    <name type="scientific">Vibrio genomosp. F6 str. FF-238</name>
    <dbReference type="NCBI Taxonomy" id="1191298"/>
    <lineage>
        <taxon>Bacteria</taxon>
        <taxon>Pseudomonadati</taxon>
        <taxon>Pseudomonadota</taxon>
        <taxon>Gammaproteobacteria</taxon>
        <taxon>Vibrionales</taxon>
        <taxon>Vibrionaceae</taxon>
        <taxon>Vibrio</taxon>
    </lineage>
</organism>
<name>A0A1E5DC96_9VIBR</name>
<keyword evidence="1" id="KW-1133">Transmembrane helix</keyword>
<protein>
    <submittedName>
        <fullName evidence="2">Uncharacterized protein</fullName>
    </submittedName>
</protein>
<evidence type="ECO:0000256" key="1">
    <source>
        <dbReference type="SAM" id="Phobius"/>
    </source>
</evidence>
<dbReference type="EMBL" id="AJYW02000001">
    <property type="protein sequence ID" value="OEE81417.1"/>
    <property type="molecule type" value="Genomic_DNA"/>
</dbReference>
<evidence type="ECO:0000313" key="2">
    <source>
        <dbReference type="EMBL" id="OEE81417.1"/>
    </source>
</evidence>
<dbReference type="RefSeq" id="WP_017053814.1">
    <property type="nucleotide sequence ID" value="NZ_AJYW02000001.1"/>
</dbReference>
<accession>A0A1E5DC96</accession>
<dbReference type="AlphaFoldDB" id="A0A1E5DC96"/>